<feature type="compositionally biased region" description="Low complexity" evidence="3">
    <location>
        <begin position="36"/>
        <end position="56"/>
    </location>
</feature>
<feature type="compositionally biased region" description="Polar residues" evidence="3">
    <location>
        <begin position="279"/>
        <end position="302"/>
    </location>
</feature>
<protein>
    <submittedName>
        <fullName evidence="4">Ribonuclease T2</fullName>
    </submittedName>
</protein>
<evidence type="ECO:0000256" key="1">
    <source>
        <dbReference type="ARBA" id="ARBA00007469"/>
    </source>
</evidence>
<dbReference type="InterPro" id="IPR036430">
    <property type="entry name" value="RNase_T2-like_sf"/>
</dbReference>
<gene>
    <name evidence="4" type="ORF">SAMN04488557_2150</name>
</gene>
<sequence>MLRPHILLTTLVFALLGVYIAHFALEQRTALSPGTVTSGNTGASNGSSGSNSSGSNRRADNGDYGSRSNDNGYGGYGRNVPGEFDYYALVLSWSPTYCAGEGRDRDDDTQCNRRDGRRYSFVLHGLWPQYENGYPSNCRLPRRPFVPDPVISSMLDVMPSRGLVIHEYRTHGTCSGMDPAQYFATAHRLFDSINIPDRFRNPFESQVVSAADVEREFLRANPQFRPDMIAVVCGGPGASLREVRFCLSRDGKPRSCGQNETRRKLCTANQVFIPPARSATDSQPSGQRSGSANGSPAGTDRSSPLPGPRMDYDYGRHAQ</sequence>
<name>A0A1I7NGZ0_9HYPH</name>
<dbReference type="STRING" id="51670.SAMN04488557_2150"/>
<evidence type="ECO:0000313" key="4">
    <source>
        <dbReference type="EMBL" id="SFV33908.1"/>
    </source>
</evidence>
<accession>A0A1I7NGZ0</accession>
<dbReference type="EMBL" id="FPCH01000002">
    <property type="protein sequence ID" value="SFV33908.1"/>
    <property type="molecule type" value="Genomic_DNA"/>
</dbReference>
<dbReference type="PROSITE" id="PS00530">
    <property type="entry name" value="RNASE_T2_1"/>
    <property type="match status" value="1"/>
</dbReference>
<reference evidence="5" key="1">
    <citation type="submission" date="2016-10" db="EMBL/GenBank/DDBJ databases">
        <authorList>
            <person name="Varghese N."/>
            <person name="Submissions S."/>
        </authorList>
    </citation>
    <scope>NUCLEOTIDE SEQUENCE [LARGE SCALE GENOMIC DNA]</scope>
    <source>
        <strain evidence="5">DSM 1565</strain>
    </source>
</reference>
<dbReference type="GO" id="GO:0033897">
    <property type="term" value="F:ribonuclease T2 activity"/>
    <property type="evidence" value="ECO:0007669"/>
    <property type="project" value="InterPro"/>
</dbReference>
<dbReference type="Pfam" id="PF00445">
    <property type="entry name" value="Ribonuclease_T2"/>
    <property type="match status" value="1"/>
</dbReference>
<dbReference type="OrthoDB" id="4720638at2"/>
<feature type="region of interest" description="Disordered" evidence="3">
    <location>
        <begin position="36"/>
        <end position="72"/>
    </location>
</feature>
<dbReference type="SUPFAM" id="SSF55895">
    <property type="entry name" value="Ribonuclease Rh-like"/>
    <property type="match status" value="1"/>
</dbReference>
<dbReference type="RefSeq" id="WP_092867668.1">
    <property type="nucleotide sequence ID" value="NZ_FPCH01000002.1"/>
</dbReference>
<dbReference type="GO" id="GO:0003723">
    <property type="term" value="F:RNA binding"/>
    <property type="evidence" value="ECO:0007669"/>
    <property type="project" value="InterPro"/>
</dbReference>
<dbReference type="GO" id="GO:0006401">
    <property type="term" value="P:RNA catabolic process"/>
    <property type="evidence" value="ECO:0007669"/>
    <property type="project" value="UniProtKB-ARBA"/>
</dbReference>
<dbReference type="Proteomes" id="UP000199423">
    <property type="component" value="Unassembled WGS sequence"/>
</dbReference>
<comment type="similarity">
    <text evidence="1 2">Belongs to the RNase T2 family.</text>
</comment>
<dbReference type="AlphaFoldDB" id="A0A1I7NGZ0"/>
<feature type="compositionally biased region" description="Basic and acidic residues" evidence="3">
    <location>
        <begin position="310"/>
        <end position="319"/>
    </location>
</feature>
<dbReference type="InterPro" id="IPR018188">
    <property type="entry name" value="RNase_T2_His_AS_1"/>
</dbReference>
<evidence type="ECO:0000256" key="3">
    <source>
        <dbReference type="SAM" id="MobiDB-lite"/>
    </source>
</evidence>
<dbReference type="PANTHER" id="PTHR11240:SF22">
    <property type="entry name" value="RIBONUCLEASE T2"/>
    <property type="match status" value="1"/>
</dbReference>
<dbReference type="Gene3D" id="3.90.730.10">
    <property type="entry name" value="Ribonuclease T2-like"/>
    <property type="match status" value="1"/>
</dbReference>
<dbReference type="PANTHER" id="PTHR11240">
    <property type="entry name" value="RIBONUCLEASE T2"/>
    <property type="match status" value="1"/>
</dbReference>
<dbReference type="InterPro" id="IPR001568">
    <property type="entry name" value="RNase_T2-like"/>
</dbReference>
<organism evidence="4 5">
    <name type="scientific">Hyphomicrobium facile</name>
    <dbReference type="NCBI Taxonomy" id="51670"/>
    <lineage>
        <taxon>Bacteria</taxon>
        <taxon>Pseudomonadati</taxon>
        <taxon>Pseudomonadota</taxon>
        <taxon>Alphaproteobacteria</taxon>
        <taxon>Hyphomicrobiales</taxon>
        <taxon>Hyphomicrobiaceae</taxon>
        <taxon>Hyphomicrobium</taxon>
    </lineage>
</organism>
<dbReference type="CDD" id="cd01062">
    <property type="entry name" value="RNase_T2_prok"/>
    <property type="match status" value="1"/>
</dbReference>
<keyword evidence="5" id="KW-1185">Reference proteome</keyword>
<dbReference type="InterPro" id="IPR039378">
    <property type="entry name" value="RNase_T2_prok"/>
</dbReference>
<evidence type="ECO:0000256" key="2">
    <source>
        <dbReference type="RuleBase" id="RU004328"/>
    </source>
</evidence>
<evidence type="ECO:0000313" key="5">
    <source>
        <dbReference type="Proteomes" id="UP000199423"/>
    </source>
</evidence>
<proteinExistence type="inferred from homology"/>
<feature type="region of interest" description="Disordered" evidence="3">
    <location>
        <begin position="271"/>
        <end position="319"/>
    </location>
</feature>